<dbReference type="NCBIfam" id="TIGR00398">
    <property type="entry name" value="metG"/>
    <property type="match status" value="1"/>
</dbReference>
<keyword evidence="13 16" id="KW-0648">Protein biosynthesis</keyword>
<feature type="binding site" evidence="16">
    <location>
        <position position="146"/>
    </location>
    <ligand>
        <name>Zn(2+)</name>
        <dbReference type="ChEBI" id="CHEBI:29105"/>
    </ligand>
</feature>
<evidence type="ECO:0000313" key="19">
    <source>
        <dbReference type="EMBL" id="TCV87448.1"/>
    </source>
</evidence>
<feature type="region of interest" description="Disordered" evidence="17">
    <location>
        <begin position="546"/>
        <end position="567"/>
    </location>
</feature>
<comment type="catalytic activity">
    <reaction evidence="15 16">
        <text>tRNA(Met) + L-methionine + ATP = L-methionyl-tRNA(Met) + AMP + diphosphate</text>
        <dbReference type="Rhea" id="RHEA:13481"/>
        <dbReference type="Rhea" id="RHEA-COMP:9667"/>
        <dbReference type="Rhea" id="RHEA-COMP:9698"/>
        <dbReference type="ChEBI" id="CHEBI:30616"/>
        <dbReference type="ChEBI" id="CHEBI:33019"/>
        <dbReference type="ChEBI" id="CHEBI:57844"/>
        <dbReference type="ChEBI" id="CHEBI:78442"/>
        <dbReference type="ChEBI" id="CHEBI:78530"/>
        <dbReference type="ChEBI" id="CHEBI:456215"/>
        <dbReference type="EC" id="6.1.1.10"/>
    </reaction>
</comment>
<keyword evidence="12 16" id="KW-0694">RNA-binding</keyword>
<dbReference type="SUPFAM" id="SSF50249">
    <property type="entry name" value="Nucleic acid-binding proteins"/>
    <property type="match status" value="1"/>
</dbReference>
<dbReference type="SUPFAM" id="SSF57770">
    <property type="entry name" value="Methionyl-tRNA synthetase (MetRS), Zn-domain"/>
    <property type="match status" value="1"/>
</dbReference>
<dbReference type="PRINTS" id="PR01041">
    <property type="entry name" value="TRNASYNTHMET"/>
</dbReference>
<reference evidence="19 20" key="1">
    <citation type="submission" date="2019-03" db="EMBL/GenBank/DDBJ databases">
        <title>Genomic Encyclopedia of Type Strains, Phase IV (KMG-IV): sequencing the most valuable type-strain genomes for metagenomic binning, comparative biology and taxonomic classification.</title>
        <authorList>
            <person name="Goeker M."/>
        </authorList>
    </citation>
    <scope>NUCLEOTIDE SEQUENCE [LARGE SCALE GENOMIC DNA]</scope>
    <source>
        <strain evidence="19 20">DSM 100309</strain>
    </source>
</reference>
<dbReference type="GO" id="GO:0000049">
    <property type="term" value="F:tRNA binding"/>
    <property type="evidence" value="ECO:0007669"/>
    <property type="project" value="UniProtKB-UniRule"/>
</dbReference>
<dbReference type="InterPro" id="IPR029038">
    <property type="entry name" value="MetRS_Zn"/>
</dbReference>
<dbReference type="InterPro" id="IPR023458">
    <property type="entry name" value="Met-tRNA_ligase_1"/>
</dbReference>
<evidence type="ECO:0000256" key="5">
    <source>
        <dbReference type="ARBA" id="ARBA00022490"/>
    </source>
</evidence>
<proteinExistence type="inferred from homology"/>
<keyword evidence="10 16" id="KW-0862">Zinc</keyword>
<keyword evidence="14 16" id="KW-0030">Aminoacyl-tRNA synthetase</keyword>
<dbReference type="NCBIfam" id="TIGR00399">
    <property type="entry name" value="metG_C_term"/>
    <property type="match status" value="1"/>
</dbReference>
<dbReference type="PROSITE" id="PS50886">
    <property type="entry name" value="TRBD"/>
    <property type="match status" value="1"/>
</dbReference>
<feature type="domain" description="TRNA-binding" evidence="18">
    <location>
        <begin position="581"/>
        <end position="681"/>
    </location>
</feature>
<accession>A0A4R3Y906</accession>
<comment type="similarity">
    <text evidence="3 16">Belongs to the class-I aminoacyl-tRNA synthetase family. MetG type 1 subfamily.</text>
</comment>
<dbReference type="CDD" id="cd07957">
    <property type="entry name" value="Anticodon_Ia_Met"/>
    <property type="match status" value="1"/>
</dbReference>
<dbReference type="Pfam" id="PF01588">
    <property type="entry name" value="tRNA_bind"/>
    <property type="match status" value="1"/>
</dbReference>
<dbReference type="InterPro" id="IPR004495">
    <property type="entry name" value="Met-tRNA-synth_bsu_C"/>
</dbReference>
<evidence type="ECO:0000256" key="8">
    <source>
        <dbReference type="ARBA" id="ARBA00022723"/>
    </source>
</evidence>
<keyword evidence="20" id="KW-1185">Reference proteome</keyword>
<comment type="cofactor">
    <cofactor evidence="16">
        <name>Zn(2+)</name>
        <dbReference type="ChEBI" id="CHEBI:29105"/>
    </cofactor>
    <text evidence="16">Binds 1 zinc ion per subunit.</text>
</comment>
<dbReference type="PANTHER" id="PTHR45765:SF1">
    <property type="entry name" value="METHIONINE--TRNA LIGASE, CYTOPLASMIC"/>
    <property type="match status" value="1"/>
</dbReference>
<evidence type="ECO:0000256" key="1">
    <source>
        <dbReference type="ARBA" id="ARBA00003314"/>
    </source>
</evidence>
<dbReference type="Pfam" id="PF09334">
    <property type="entry name" value="tRNA-synt_1g"/>
    <property type="match status" value="1"/>
</dbReference>
<dbReference type="InterPro" id="IPR012340">
    <property type="entry name" value="NA-bd_OB-fold"/>
</dbReference>
<dbReference type="FunFam" id="2.20.28.20:FF:000001">
    <property type="entry name" value="Methionine--tRNA ligase"/>
    <property type="match status" value="1"/>
</dbReference>
<dbReference type="InterPro" id="IPR001412">
    <property type="entry name" value="aa-tRNA-synth_I_CS"/>
</dbReference>
<dbReference type="InterPro" id="IPR014758">
    <property type="entry name" value="Met-tRNA_synth"/>
</dbReference>
<dbReference type="Gene3D" id="1.10.730.10">
    <property type="entry name" value="Isoleucyl-tRNA Synthetase, Domain 1"/>
    <property type="match status" value="1"/>
</dbReference>
<comment type="caution">
    <text evidence="19">The sequence shown here is derived from an EMBL/GenBank/DDBJ whole genome shotgun (WGS) entry which is preliminary data.</text>
</comment>
<evidence type="ECO:0000313" key="20">
    <source>
        <dbReference type="Proteomes" id="UP000295367"/>
    </source>
</evidence>
<evidence type="ECO:0000256" key="2">
    <source>
        <dbReference type="ARBA" id="ARBA00004496"/>
    </source>
</evidence>
<dbReference type="FunFam" id="2.40.50.140:FF:000042">
    <property type="entry name" value="Methionine--tRNA ligase"/>
    <property type="match status" value="1"/>
</dbReference>
<dbReference type="AlphaFoldDB" id="A0A4R3Y906"/>
<evidence type="ECO:0000256" key="7">
    <source>
        <dbReference type="ARBA" id="ARBA00022598"/>
    </source>
</evidence>
<dbReference type="SUPFAM" id="SSF52374">
    <property type="entry name" value="Nucleotidylyl transferase"/>
    <property type="match status" value="1"/>
</dbReference>
<dbReference type="Gene3D" id="3.40.50.620">
    <property type="entry name" value="HUPs"/>
    <property type="match status" value="1"/>
</dbReference>
<dbReference type="PANTHER" id="PTHR45765">
    <property type="entry name" value="METHIONINE--TRNA LIGASE"/>
    <property type="match status" value="1"/>
</dbReference>
<evidence type="ECO:0000256" key="15">
    <source>
        <dbReference type="ARBA" id="ARBA00047364"/>
    </source>
</evidence>
<dbReference type="EMBL" id="SMCO01000005">
    <property type="protein sequence ID" value="TCV87448.1"/>
    <property type="molecule type" value="Genomic_DNA"/>
</dbReference>
<dbReference type="GO" id="GO:0006431">
    <property type="term" value="P:methionyl-tRNA aminoacylation"/>
    <property type="evidence" value="ECO:0007669"/>
    <property type="project" value="UniProtKB-UniRule"/>
</dbReference>
<dbReference type="HAMAP" id="MF_00098">
    <property type="entry name" value="Met_tRNA_synth_type1"/>
    <property type="match status" value="1"/>
</dbReference>
<evidence type="ECO:0000256" key="4">
    <source>
        <dbReference type="ARBA" id="ARBA00011738"/>
    </source>
</evidence>
<evidence type="ECO:0000256" key="14">
    <source>
        <dbReference type="ARBA" id="ARBA00023146"/>
    </source>
</evidence>
<feature type="short sequence motif" description="'KMSKS' region" evidence="16">
    <location>
        <begin position="328"/>
        <end position="332"/>
    </location>
</feature>
<dbReference type="InterPro" id="IPR033911">
    <property type="entry name" value="MetRS_core"/>
</dbReference>
<sequence>MTRKILVTSALPYANGSIHLGHLVEYIQTDIWVRFQKMQGHECHYVCADDTHGTPIMLRAQAENITPEALIDRVHGEHLGDFTGFHINFDSYYSTNSDENHELAQGIYRKLREADLIEVRTIEQLYDPQKNMFLPDRFIKGECPKCHAKDQYGDSCESCGTTYSPTDLINPYSAVSGATPIKKESEHYFFKLGACEAFLKEWTRAGHLQEEAANKMSEWFGAGLQNWDISRDAPYFGFEIPDAPGKYFYVWLDAPVGYMASFMHLAKNTGLNFDDFWKEGADTELYHFIGKDILYFHALFWPAMLKFSGHRTPTNIFAHGFLTVNGLKMSKSRGTFITADSYLKQGLNPEWLRYYFAAKLNSTMEDIDLNLEDFTARVNSDLVGKYINIASRSAGFIAKRFDGKLSSAEENPAIKEIQLGAESIATSYGNREYGKALRDIMLLTDKANQFVDQEKPWELAKQEGQEVRLHRVCSEALNMFRLLTLYLKPVIPHLAAQVEAFLKIEPMQWQDANTLLPDGHTINAYKHLMTRVDSKQIDAMLEANKQSLQTSAKAEPQSPARHAEKQQHDIPAIAETISIDDFSKIDLRIAKIVHAEHVEGAEKLLKLTLDIGSEQRTVFAGIKSAYDPEKLIGRLTVMVANLAPRKMKFGLSEGMVLAAGDGNGLYILGPDDGAQPGMRVK</sequence>
<dbReference type="NCBIfam" id="NF001100">
    <property type="entry name" value="PRK00133.1"/>
    <property type="match status" value="1"/>
</dbReference>
<dbReference type="InterPro" id="IPR041872">
    <property type="entry name" value="Anticodon_Met"/>
</dbReference>
<evidence type="ECO:0000256" key="3">
    <source>
        <dbReference type="ARBA" id="ARBA00008258"/>
    </source>
</evidence>
<evidence type="ECO:0000256" key="6">
    <source>
        <dbReference type="ARBA" id="ARBA00022555"/>
    </source>
</evidence>
<dbReference type="OrthoDB" id="9810191at2"/>
<dbReference type="RefSeq" id="WP_124945570.1">
    <property type="nucleotide sequence ID" value="NZ_BHVT01000017.1"/>
</dbReference>
<dbReference type="GO" id="GO:0005829">
    <property type="term" value="C:cytosol"/>
    <property type="evidence" value="ECO:0007669"/>
    <property type="project" value="TreeGrafter"/>
</dbReference>
<evidence type="ECO:0000256" key="16">
    <source>
        <dbReference type="HAMAP-Rule" id="MF_00098"/>
    </source>
</evidence>
<dbReference type="GO" id="GO:0004825">
    <property type="term" value="F:methionine-tRNA ligase activity"/>
    <property type="evidence" value="ECO:0007669"/>
    <property type="project" value="UniProtKB-UniRule"/>
</dbReference>
<feature type="binding site" evidence="16">
    <location>
        <position position="159"/>
    </location>
    <ligand>
        <name>Zn(2+)</name>
        <dbReference type="ChEBI" id="CHEBI:29105"/>
    </ligand>
</feature>
<feature type="short sequence motif" description="'HIGH' region" evidence="16">
    <location>
        <begin position="12"/>
        <end position="22"/>
    </location>
</feature>
<evidence type="ECO:0000256" key="10">
    <source>
        <dbReference type="ARBA" id="ARBA00022833"/>
    </source>
</evidence>
<dbReference type="EC" id="6.1.1.10" evidence="16"/>
<evidence type="ECO:0000256" key="13">
    <source>
        <dbReference type="ARBA" id="ARBA00022917"/>
    </source>
</evidence>
<evidence type="ECO:0000256" key="17">
    <source>
        <dbReference type="SAM" id="MobiDB-lite"/>
    </source>
</evidence>
<keyword evidence="9 16" id="KW-0547">Nucleotide-binding</keyword>
<keyword evidence="5 16" id="KW-0963">Cytoplasm</keyword>
<dbReference type="InterPro" id="IPR014729">
    <property type="entry name" value="Rossmann-like_a/b/a_fold"/>
</dbReference>
<comment type="subunit">
    <text evidence="4 16">Homodimer.</text>
</comment>
<name>A0A4R3Y906_9PROT</name>
<feature type="binding site" evidence="16">
    <location>
        <position position="143"/>
    </location>
    <ligand>
        <name>Zn(2+)</name>
        <dbReference type="ChEBI" id="CHEBI:29105"/>
    </ligand>
</feature>
<dbReference type="InterPro" id="IPR015413">
    <property type="entry name" value="Methionyl/Leucyl_tRNA_Synth"/>
</dbReference>
<dbReference type="FunFam" id="1.10.730.10:FF:000005">
    <property type="entry name" value="Methionine--tRNA ligase"/>
    <property type="match status" value="1"/>
</dbReference>
<feature type="binding site" evidence="16">
    <location>
        <position position="156"/>
    </location>
    <ligand>
        <name>Zn(2+)</name>
        <dbReference type="ChEBI" id="CHEBI:29105"/>
    </ligand>
</feature>
<dbReference type="PROSITE" id="PS00178">
    <property type="entry name" value="AA_TRNA_LIGASE_I"/>
    <property type="match status" value="1"/>
</dbReference>
<dbReference type="CDD" id="cd00814">
    <property type="entry name" value="MetRS_core"/>
    <property type="match status" value="1"/>
</dbReference>
<keyword evidence="11 16" id="KW-0067">ATP-binding</keyword>
<evidence type="ECO:0000259" key="18">
    <source>
        <dbReference type="PROSITE" id="PS50886"/>
    </source>
</evidence>
<dbReference type="GO" id="GO:0005524">
    <property type="term" value="F:ATP binding"/>
    <property type="evidence" value="ECO:0007669"/>
    <property type="project" value="UniProtKB-UniRule"/>
</dbReference>
<dbReference type="SUPFAM" id="SSF47323">
    <property type="entry name" value="Anticodon-binding domain of a subclass of class I aminoacyl-tRNA synthetases"/>
    <property type="match status" value="1"/>
</dbReference>
<organism evidence="19 20">
    <name type="scientific">Sulfurirhabdus autotrophica</name>
    <dbReference type="NCBI Taxonomy" id="1706046"/>
    <lineage>
        <taxon>Bacteria</taxon>
        <taxon>Pseudomonadati</taxon>
        <taxon>Pseudomonadota</taxon>
        <taxon>Betaproteobacteria</taxon>
        <taxon>Nitrosomonadales</taxon>
        <taxon>Sulfuricellaceae</taxon>
        <taxon>Sulfurirhabdus</taxon>
    </lineage>
</organism>
<keyword evidence="6 16" id="KW-0820">tRNA-binding</keyword>
<gene>
    <name evidence="16" type="primary">metG</name>
    <name evidence="19" type="ORF">EDC63_105117</name>
</gene>
<protein>
    <recommendedName>
        <fullName evidence="16">Methionine--tRNA ligase</fullName>
        <ecNumber evidence="16">6.1.1.10</ecNumber>
    </recommendedName>
    <alternativeName>
        <fullName evidence="16">Methionyl-tRNA synthetase</fullName>
        <shortName evidence="16">MetRS</shortName>
    </alternativeName>
</protein>
<comment type="function">
    <text evidence="1 16">Is required not only for elongation of protein synthesis but also for the initiation of all mRNA translation through initiator tRNA(fMet) aminoacylation.</text>
</comment>
<dbReference type="Gene3D" id="2.40.50.140">
    <property type="entry name" value="Nucleic acid-binding proteins"/>
    <property type="match status" value="1"/>
</dbReference>
<dbReference type="InterPro" id="IPR002547">
    <property type="entry name" value="tRNA-bd_dom"/>
</dbReference>
<evidence type="ECO:0000256" key="12">
    <source>
        <dbReference type="ARBA" id="ARBA00022884"/>
    </source>
</evidence>
<dbReference type="CDD" id="cd02800">
    <property type="entry name" value="tRNA_bind_EcMetRS_like"/>
    <property type="match status" value="1"/>
</dbReference>
<comment type="subcellular location">
    <subcellularLocation>
        <location evidence="2 16">Cytoplasm</location>
    </subcellularLocation>
</comment>
<dbReference type="Proteomes" id="UP000295367">
    <property type="component" value="Unassembled WGS sequence"/>
</dbReference>
<keyword evidence="8 16" id="KW-0479">Metal-binding</keyword>
<evidence type="ECO:0000256" key="11">
    <source>
        <dbReference type="ARBA" id="ARBA00022840"/>
    </source>
</evidence>
<dbReference type="InterPro" id="IPR009080">
    <property type="entry name" value="tRNAsynth_Ia_anticodon-bd"/>
</dbReference>
<dbReference type="GO" id="GO:0046872">
    <property type="term" value="F:metal ion binding"/>
    <property type="evidence" value="ECO:0007669"/>
    <property type="project" value="UniProtKB-KW"/>
</dbReference>
<dbReference type="Pfam" id="PF19303">
    <property type="entry name" value="Anticodon_3"/>
    <property type="match status" value="1"/>
</dbReference>
<keyword evidence="7 16" id="KW-0436">Ligase</keyword>
<dbReference type="Gene3D" id="2.20.28.20">
    <property type="entry name" value="Methionyl-tRNA synthetase, Zn-domain"/>
    <property type="match status" value="1"/>
</dbReference>
<evidence type="ECO:0000256" key="9">
    <source>
        <dbReference type="ARBA" id="ARBA00022741"/>
    </source>
</evidence>
<feature type="binding site" evidence="16">
    <location>
        <position position="331"/>
    </location>
    <ligand>
        <name>ATP</name>
        <dbReference type="ChEBI" id="CHEBI:30616"/>
    </ligand>
</feature>